<protein>
    <submittedName>
        <fullName evidence="3">Urease accessory protein UreD</fullName>
    </submittedName>
</protein>
<reference evidence="3 4" key="1">
    <citation type="submission" date="2019-01" db="EMBL/GenBank/DDBJ databases">
        <title>Draft genome sequences of the type strains of six Macrococcus species.</title>
        <authorList>
            <person name="Mazhar S."/>
            <person name="Altermann E."/>
            <person name="Hill C."/>
            <person name="Mcauliffe O."/>
        </authorList>
    </citation>
    <scope>NUCLEOTIDE SEQUENCE [LARGE SCALE GENOMIC DNA]</scope>
    <source>
        <strain evidence="3 4">CCM4809</strain>
    </source>
</reference>
<dbReference type="RefSeq" id="WP_133430323.1">
    <property type="nucleotide sequence ID" value="NZ_BMCC01000001.1"/>
</dbReference>
<keyword evidence="4" id="KW-1185">Reference proteome</keyword>
<sequence>MFSCLFTFEEQASLSLTTQGATKIYKTLKDCVKQYQTFDLGADTYFEYVADPIIAYKDADYYQQNIFNLTPTSTMFYTDILTPGYDSEAKDFSYKQLHLLNEIYVDKELVLYDNMKLIPHEHEIGDIGFMEGYTHLGSCYFIHPEINQTLLDDLVEMIKGEDRDIRFGISMMTINGFTLRILGNRTYDIEHILLKVQQYINDQHYQRPVPFLRKY</sequence>
<dbReference type="InterPro" id="IPR002669">
    <property type="entry name" value="UreD"/>
</dbReference>
<name>A0A4R6BJB0_9STAP</name>
<evidence type="ECO:0000256" key="1">
    <source>
        <dbReference type="ARBA" id="ARBA00007177"/>
    </source>
</evidence>
<dbReference type="AlphaFoldDB" id="A0A4R6BJB0"/>
<dbReference type="PANTHER" id="PTHR33643">
    <property type="entry name" value="UREASE ACCESSORY PROTEIN D"/>
    <property type="match status" value="1"/>
</dbReference>
<accession>A0A4R6BJB0</accession>
<dbReference type="PANTHER" id="PTHR33643:SF1">
    <property type="entry name" value="UREASE ACCESSORY PROTEIN D"/>
    <property type="match status" value="1"/>
</dbReference>
<dbReference type="EMBL" id="SCWE01000003">
    <property type="protein sequence ID" value="TDM01601.1"/>
    <property type="molecule type" value="Genomic_DNA"/>
</dbReference>
<evidence type="ECO:0000256" key="2">
    <source>
        <dbReference type="ARBA" id="ARBA00023186"/>
    </source>
</evidence>
<dbReference type="Pfam" id="PF01774">
    <property type="entry name" value="UreD"/>
    <property type="match status" value="1"/>
</dbReference>
<gene>
    <name evidence="3" type="ORF">ERX37_08895</name>
</gene>
<dbReference type="OrthoDB" id="9807968at2"/>
<dbReference type="GO" id="GO:0016151">
    <property type="term" value="F:nickel cation binding"/>
    <property type="evidence" value="ECO:0007669"/>
    <property type="project" value="InterPro"/>
</dbReference>
<evidence type="ECO:0000313" key="3">
    <source>
        <dbReference type="EMBL" id="TDM01601.1"/>
    </source>
</evidence>
<organism evidence="3 4">
    <name type="scientific">Macrococcus hajekii</name>
    <dbReference type="NCBI Taxonomy" id="198482"/>
    <lineage>
        <taxon>Bacteria</taxon>
        <taxon>Bacillati</taxon>
        <taxon>Bacillota</taxon>
        <taxon>Bacilli</taxon>
        <taxon>Bacillales</taxon>
        <taxon>Staphylococcaceae</taxon>
        <taxon>Macrococcus</taxon>
    </lineage>
</organism>
<proteinExistence type="inferred from homology"/>
<comment type="similarity">
    <text evidence="1">Belongs to the UreD family.</text>
</comment>
<evidence type="ECO:0000313" key="4">
    <source>
        <dbReference type="Proteomes" id="UP000295328"/>
    </source>
</evidence>
<keyword evidence="2" id="KW-0143">Chaperone</keyword>
<dbReference type="Proteomes" id="UP000295328">
    <property type="component" value="Unassembled WGS sequence"/>
</dbReference>
<comment type="caution">
    <text evidence="3">The sequence shown here is derived from an EMBL/GenBank/DDBJ whole genome shotgun (WGS) entry which is preliminary data.</text>
</comment>